<feature type="domain" description="Putative aromatic acid exporter C-terminal" evidence="7">
    <location>
        <begin position="158"/>
        <end position="322"/>
    </location>
</feature>
<dbReference type="InterPro" id="IPR010343">
    <property type="entry name" value="ArAE_1"/>
</dbReference>
<reference evidence="8 9" key="1">
    <citation type="submission" date="2017-08" db="EMBL/GenBank/DDBJ databases">
        <title>Virgibacillus indicus sp. nov. and Virgibacillus profoundi sp. nov, two moderately halophilic bacteria isolated from marine sediment by using the Microfluidic Streak Plate.</title>
        <authorList>
            <person name="Xu B."/>
            <person name="Hu B."/>
            <person name="Wang J."/>
            <person name="Zhu Y."/>
            <person name="Huang L."/>
            <person name="Du W."/>
            <person name="Huang Y."/>
        </authorList>
    </citation>
    <scope>NUCLEOTIDE SEQUENCE [LARGE SCALE GENOMIC DNA]</scope>
    <source>
        <strain evidence="8 9">IO3-P3-H5</strain>
    </source>
</reference>
<evidence type="ECO:0000256" key="3">
    <source>
        <dbReference type="ARBA" id="ARBA00022692"/>
    </source>
</evidence>
<feature type="transmembrane region" description="Helical" evidence="6">
    <location>
        <begin position="132"/>
        <end position="154"/>
    </location>
</feature>
<keyword evidence="3 6" id="KW-0812">Transmembrane</keyword>
<dbReference type="EMBL" id="NPOA01000007">
    <property type="protein sequence ID" value="PAV29576.1"/>
    <property type="molecule type" value="Genomic_DNA"/>
</dbReference>
<dbReference type="OrthoDB" id="357521at2"/>
<dbReference type="Proteomes" id="UP000218887">
    <property type="component" value="Unassembled WGS sequence"/>
</dbReference>
<dbReference type="AlphaFoldDB" id="A0A2A2IE31"/>
<dbReference type="GO" id="GO:0005886">
    <property type="term" value="C:plasma membrane"/>
    <property type="evidence" value="ECO:0007669"/>
    <property type="project" value="UniProtKB-SubCell"/>
</dbReference>
<dbReference type="Gene3D" id="1.20.120.940">
    <property type="entry name" value="Putative aromatic acid exporter, C-terminal domain"/>
    <property type="match status" value="1"/>
</dbReference>
<organism evidence="8 9">
    <name type="scientific">Virgibacillus profundi</name>
    <dbReference type="NCBI Taxonomy" id="2024555"/>
    <lineage>
        <taxon>Bacteria</taxon>
        <taxon>Bacillati</taxon>
        <taxon>Bacillota</taxon>
        <taxon>Bacilli</taxon>
        <taxon>Bacillales</taxon>
        <taxon>Bacillaceae</taxon>
        <taxon>Virgibacillus</taxon>
    </lineage>
</organism>
<feature type="transmembrane region" description="Helical" evidence="6">
    <location>
        <begin position="91"/>
        <end position="120"/>
    </location>
</feature>
<evidence type="ECO:0000256" key="2">
    <source>
        <dbReference type="ARBA" id="ARBA00022475"/>
    </source>
</evidence>
<dbReference type="InterPro" id="IPR021062">
    <property type="entry name" value="ArAE_1_C"/>
</dbReference>
<accession>A0A2A2IE31</accession>
<comment type="subcellular location">
    <subcellularLocation>
        <location evidence="1">Cell membrane</location>
        <topology evidence="1">Multi-pass membrane protein</topology>
    </subcellularLocation>
</comment>
<evidence type="ECO:0000256" key="5">
    <source>
        <dbReference type="ARBA" id="ARBA00023136"/>
    </source>
</evidence>
<dbReference type="Pfam" id="PF11728">
    <property type="entry name" value="ArAE_1_C"/>
    <property type="match status" value="1"/>
</dbReference>
<proteinExistence type="predicted"/>
<feature type="transmembrane region" description="Helical" evidence="6">
    <location>
        <begin position="29"/>
        <end position="53"/>
    </location>
</feature>
<protein>
    <recommendedName>
        <fullName evidence="7">Putative aromatic acid exporter C-terminal domain-containing protein</fullName>
    </recommendedName>
</protein>
<keyword evidence="4 6" id="KW-1133">Transmembrane helix</keyword>
<evidence type="ECO:0000256" key="4">
    <source>
        <dbReference type="ARBA" id="ARBA00022989"/>
    </source>
</evidence>
<evidence type="ECO:0000313" key="8">
    <source>
        <dbReference type="EMBL" id="PAV29576.1"/>
    </source>
</evidence>
<evidence type="ECO:0000259" key="7">
    <source>
        <dbReference type="Pfam" id="PF11728"/>
    </source>
</evidence>
<keyword evidence="9" id="KW-1185">Reference proteome</keyword>
<name>A0A2A2IE31_9BACI</name>
<keyword evidence="2" id="KW-1003">Cell membrane</keyword>
<comment type="caution">
    <text evidence="8">The sequence shown here is derived from an EMBL/GenBank/DDBJ whole genome shotgun (WGS) entry which is preliminary data.</text>
</comment>
<dbReference type="PANTHER" id="PTHR40064:SF1">
    <property type="entry name" value="MEMBRANE PROTEIN"/>
    <property type="match status" value="1"/>
</dbReference>
<keyword evidence="5 6" id="KW-0472">Membrane</keyword>
<dbReference type="Pfam" id="PF06081">
    <property type="entry name" value="ArAE_1"/>
    <property type="match status" value="1"/>
</dbReference>
<evidence type="ECO:0000256" key="1">
    <source>
        <dbReference type="ARBA" id="ARBA00004651"/>
    </source>
</evidence>
<evidence type="ECO:0000256" key="6">
    <source>
        <dbReference type="SAM" id="Phobius"/>
    </source>
</evidence>
<dbReference type="InterPro" id="IPR052984">
    <property type="entry name" value="UPF0421"/>
</dbReference>
<feature type="transmembrane region" description="Helical" evidence="6">
    <location>
        <begin position="65"/>
        <end position="85"/>
    </location>
</feature>
<gene>
    <name evidence="8" type="ORF">CIL05_11985</name>
</gene>
<dbReference type="InterPro" id="IPR038323">
    <property type="entry name" value="ArAE_1_C_sf"/>
</dbReference>
<dbReference type="PANTHER" id="PTHR40064">
    <property type="entry name" value="MEMBRANE PROTEIN-RELATED"/>
    <property type="match status" value="1"/>
</dbReference>
<sequence length="335" mass="38730">MFKKDAICKGEINVKIGYRTIKTAIGTPVAISIAQLLGVTNFVSAGILTILCIQPSRKRSFLSAWHRFLACIIASIYSVVFFELIGYSPIVVGIMLAVFIPTTVFLKIAPGITTSSVIILNLYSSSYINFSFLMDQFLLIIVGIGTGLLLNLYMPSLDKQLKSHQKKLEGNFQVILYEIALYIRDKNKTWDGKEITECEELLEEATELVERDLENHLFRSKHAYRDYFKMRARQFELLQRMLPLVTRLPNQDYISEKIAQFFEELSESVHPENTAILFLEELVELQKEFNTEELPTSREEFETRANLYRLLHEIEDYLRIKRKYKKSDIKTRASV</sequence>
<evidence type="ECO:0000313" key="9">
    <source>
        <dbReference type="Proteomes" id="UP000218887"/>
    </source>
</evidence>